<gene>
    <name evidence="1" type="ORF">SPELUC_LOCUS14484</name>
</gene>
<keyword evidence="2" id="KW-1185">Reference proteome</keyword>
<dbReference type="EMBL" id="CAJVPW010042879">
    <property type="protein sequence ID" value="CAG8751095.1"/>
    <property type="molecule type" value="Genomic_DNA"/>
</dbReference>
<proteinExistence type="predicted"/>
<feature type="non-terminal residue" evidence="1">
    <location>
        <position position="1"/>
    </location>
</feature>
<reference evidence="1" key="1">
    <citation type="submission" date="2021-06" db="EMBL/GenBank/DDBJ databases">
        <authorList>
            <person name="Kallberg Y."/>
            <person name="Tangrot J."/>
            <person name="Rosling A."/>
        </authorList>
    </citation>
    <scope>NUCLEOTIDE SEQUENCE</scope>
    <source>
        <strain evidence="1">28 12/20/2015</strain>
    </source>
</reference>
<sequence>GKSTLANVLIQEDLNPDSSKNAFPIGDSAVGVTSEVKFNHNHTFEVYNTIGLCEASKGTISNKEAVKKIRCFFSKTETLLNYICYVKKKGNDNVKTIRDYFGNYPIIAVDFPSDDRFDANVQEEIRKESREHLISSLKYLRYKCVKLEILEPKEYFESKVKGVISFVPIVGTTYNLISSGVYSILKKPKLAKRRLVEGVSGLSKVLSSVAMKLLTNS</sequence>
<evidence type="ECO:0000313" key="2">
    <source>
        <dbReference type="Proteomes" id="UP000789366"/>
    </source>
</evidence>
<protein>
    <submittedName>
        <fullName evidence="1">2570_t:CDS:1</fullName>
    </submittedName>
</protein>
<evidence type="ECO:0000313" key="1">
    <source>
        <dbReference type="EMBL" id="CAG8751095.1"/>
    </source>
</evidence>
<name>A0ACA9QFY5_9GLOM</name>
<organism evidence="1 2">
    <name type="scientific">Cetraspora pellucida</name>
    <dbReference type="NCBI Taxonomy" id="1433469"/>
    <lineage>
        <taxon>Eukaryota</taxon>
        <taxon>Fungi</taxon>
        <taxon>Fungi incertae sedis</taxon>
        <taxon>Mucoromycota</taxon>
        <taxon>Glomeromycotina</taxon>
        <taxon>Glomeromycetes</taxon>
        <taxon>Diversisporales</taxon>
        <taxon>Gigasporaceae</taxon>
        <taxon>Cetraspora</taxon>
    </lineage>
</organism>
<comment type="caution">
    <text evidence="1">The sequence shown here is derived from an EMBL/GenBank/DDBJ whole genome shotgun (WGS) entry which is preliminary data.</text>
</comment>
<dbReference type="Proteomes" id="UP000789366">
    <property type="component" value="Unassembled WGS sequence"/>
</dbReference>
<accession>A0ACA9QFY5</accession>